<reference evidence="1" key="1">
    <citation type="submission" date="2010-05" db="EMBL/GenBank/DDBJ databases">
        <title>The draft genome of Desulfonatronospira thiodismutans ASO3-1.</title>
        <authorList>
            <consortium name="US DOE Joint Genome Institute (JGI-PGF)"/>
            <person name="Lucas S."/>
            <person name="Copeland A."/>
            <person name="Lapidus A."/>
            <person name="Cheng J.-F."/>
            <person name="Bruce D."/>
            <person name="Goodwin L."/>
            <person name="Pitluck S."/>
            <person name="Chertkov O."/>
            <person name="Brettin T."/>
            <person name="Detter J.C."/>
            <person name="Han C."/>
            <person name="Land M.L."/>
            <person name="Hauser L."/>
            <person name="Kyrpides N."/>
            <person name="Mikhailova N."/>
            <person name="Muyzer G."/>
            <person name="Woyke T."/>
        </authorList>
    </citation>
    <scope>NUCLEOTIDE SEQUENCE [LARGE SCALE GENOMIC DNA]</scope>
    <source>
        <strain evidence="1">ASO3-1</strain>
    </source>
</reference>
<keyword evidence="2" id="KW-1185">Reference proteome</keyword>
<dbReference type="eggNOG" id="ENOG5032RJ0">
    <property type="taxonomic scope" value="Bacteria"/>
</dbReference>
<protein>
    <submittedName>
        <fullName evidence="1">Uncharacterized protein</fullName>
    </submittedName>
</protein>
<dbReference type="Proteomes" id="UP000005496">
    <property type="component" value="Unassembled WGS sequence"/>
</dbReference>
<dbReference type="EMBL" id="ACJN02000001">
    <property type="protein sequence ID" value="EFI35751.1"/>
    <property type="molecule type" value="Genomic_DNA"/>
</dbReference>
<name>D6SM40_9BACT</name>
<dbReference type="RefSeq" id="WP_008868880.1">
    <property type="nucleotide sequence ID" value="NZ_ACJN02000001.1"/>
</dbReference>
<evidence type="ECO:0000313" key="2">
    <source>
        <dbReference type="Proteomes" id="UP000005496"/>
    </source>
</evidence>
<dbReference type="AlphaFoldDB" id="D6SM40"/>
<organism evidence="1 2">
    <name type="scientific">Desulfonatronospira thiodismutans ASO3-1</name>
    <dbReference type="NCBI Taxonomy" id="555779"/>
    <lineage>
        <taxon>Bacteria</taxon>
        <taxon>Pseudomonadati</taxon>
        <taxon>Thermodesulfobacteriota</taxon>
        <taxon>Desulfovibrionia</taxon>
        <taxon>Desulfovibrionales</taxon>
        <taxon>Desulfonatronovibrionaceae</taxon>
        <taxon>Desulfonatronospira</taxon>
    </lineage>
</organism>
<comment type="caution">
    <text evidence="1">The sequence shown here is derived from an EMBL/GenBank/DDBJ whole genome shotgun (WGS) entry which is preliminary data.</text>
</comment>
<proteinExistence type="predicted"/>
<dbReference type="OrthoDB" id="1114593at2"/>
<sequence>MDKDRIKELAENPDFIPGIYNYCDRWCERCAFTSRCMNFAVEKEFFQEQESSDEMNAAFWETISSTFEVTISMLYDLAQERGIDLDAVGEDQDAGHELAMQRAREHICTILAKKYREMAKEWLESSEVWTQDVAVKIPGVISAGEAPGLQESKEIISWYLFLIEAKIVRALHGKAEEEECELESYDRDADGSAKVALMGIDRSLAAWGVVHANIVRDRQGVQDILFCLDRLRRKMETVFPQARSFVRPGFDDGQ</sequence>
<accession>D6SM40</accession>
<evidence type="ECO:0000313" key="1">
    <source>
        <dbReference type="EMBL" id="EFI35751.1"/>
    </source>
</evidence>
<gene>
    <name evidence="1" type="ORF">Dthio_PD3181</name>
</gene>